<gene>
    <name evidence="1" type="ORF">ACFSX9_00010</name>
</gene>
<keyword evidence="2" id="KW-1185">Reference proteome</keyword>
<name>A0ABW5Z3R9_9FLAO</name>
<accession>A0ABW5Z3R9</accession>
<dbReference type="Proteomes" id="UP001597549">
    <property type="component" value="Unassembled WGS sequence"/>
</dbReference>
<evidence type="ECO:0008006" key="3">
    <source>
        <dbReference type="Google" id="ProtNLM"/>
    </source>
</evidence>
<evidence type="ECO:0000313" key="1">
    <source>
        <dbReference type="EMBL" id="MFD2907106.1"/>
    </source>
</evidence>
<evidence type="ECO:0000313" key="2">
    <source>
        <dbReference type="Proteomes" id="UP001597549"/>
    </source>
</evidence>
<comment type="caution">
    <text evidence="1">The sequence shown here is derived from an EMBL/GenBank/DDBJ whole genome shotgun (WGS) entry which is preliminary data.</text>
</comment>
<protein>
    <recommendedName>
        <fullName evidence="3">DUF4468 domain-containing protein</fullName>
    </recommendedName>
</protein>
<dbReference type="EMBL" id="JBHUOL010000001">
    <property type="protein sequence ID" value="MFD2907106.1"/>
    <property type="molecule type" value="Genomic_DNA"/>
</dbReference>
<reference evidence="2" key="1">
    <citation type="journal article" date="2019" name="Int. J. Syst. Evol. Microbiol.">
        <title>The Global Catalogue of Microorganisms (GCM) 10K type strain sequencing project: providing services to taxonomists for standard genome sequencing and annotation.</title>
        <authorList>
            <consortium name="The Broad Institute Genomics Platform"/>
            <consortium name="The Broad Institute Genome Sequencing Center for Infectious Disease"/>
            <person name="Wu L."/>
            <person name="Ma J."/>
        </authorList>
    </citation>
    <scope>NUCLEOTIDE SEQUENCE [LARGE SCALE GENOMIC DNA]</scope>
    <source>
        <strain evidence="2">KCTC 52644</strain>
    </source>
</reference>
<dbReference type="RefSeq" id="WP_379802814.1">
    <property type="nucleotide sequence ID" value="NZ_JBHUOL010000001.1"/>
</dbReference>
<proteinExistence type="predicted"/>
<sequence length="159" mass="18924">MKLKIFILLFPIFLFGQDNNENLVEIKAIESQIKFADSISNFIQEEIQNSVVIPSHGRIDGKQTESTKIQTRILKYSDKILRIYYTQSNLKEKWTYYYFDSKLIYAESNIFRGKKKKTKKKFYFQNDKLISPLYSDRKYDVEEEVNVFIKANELFKSNG</sequence>
<organism evidence="1 2">
    <name type="scientific">Flavobacterium ardleyense</name>
    <dbReference type="NCBI Taxonomy" id="2038737"/>
    <lineage>
        <taxon>Bacteria</taxon>
        <taxon>Pseudomonadati</taxon>
        <taxon>Bacteroidota</taxon>
        <taxon>Flavobacteriia</taxon>
        <taxon>Flavobacteriales</taxon>
        <taxon>Flavobacteriaceae</taxon>
        <taxon>Flavobacterium</taxon>
    </lineage>
</organism>